<dbReference type="PROSITE" id="PS50011">
    <property type="entry name" value="PROTEIN_KINASE_DOM"/>
    <property type="match status" value="1"/>
</dbReference>
<dbReference type="Proteomes" id="UP001642487">
    <property type="component" value="Chromosome 9"/>
</dbReference>
<dbReference type="InterPro" id="IPR011009">
    <property type="entry name" value="Kinase-like_dom_sf"/>
</dbReference>
<evidence type="ECO:0000313" key="15">
    <source>
        <dbReference type="EMBL" id="CAK9328889.1"/>
    </source>
</evidence>
<evidence type="ECO:0000256" key="4">
    <source>
        <dbReference type="ARBA" id="ARBA00022527"/>
    </source>
</evidence>
<evidence type="ECO:0000256" key="7">
    <source>
        <dbReference type="ARBA" id="ARBA00022777"/>
    </source>
</evidence>
<dbReference type="Gene3D" id="3.30.200.20">
    <property type="entry name" value="Phosphorylase Kinase, domain 1"/>
    <property type="match status" value="1"/>
</dbReference>
<evidence type="ECO:0000256" key="1">
    <source>
        <dbReference type="ARBA" id="ARBA00001936"/>
    </source>
</evidence>
<feature type="domain" description="Protein kinase" evidence="13">
    <location>
        <begin position="6"/>
        <end position="261"/>
    </location>
</feature>
<evidence type="ECO:0000256" key="8">
    <source>
        <dbReference type="ARBA" id="ARBA00022840"/>
    </source>
</evidence>
<dbReference type="InterPro" id="IPR018451">
    <property type="entry name" value="NAF/FISL_domain"/>
</dbReference>
<feature type="domain" description="NAF" evidence="14">
    <location>
        <begin position="290"/>
        <end position="314"/>
    </location>
</feature>
<protein>
    <recommendedName>
        <fullName evidence="3">non-specific serine/threonine protein kinase</fullName>
        <ecNumber evidence="3">2.7.11.1</ecNumber>
    </recommendedName>
</protein>
<dbReference type="PROSITE" id="PS50816">
    <property type="entry name" value="NAF"/>
    <property type="match status" value="1"/>
</dbReference>
<dbReference type="EMBL" id="OZ021743">
    <property type="protein sequence ID" value="CAK9328889.1"/>
    <property type="molecule type" value="Genomic_DNA"/>
</dbReference>
<keyword evidence="4 12" id="KW-0723">Serine/threonine-protein kinase</keyword>
<dbReference type="PROSITE" id="PS00107">
    <property type="entry name" value="PROTEIN_KINASE_ATP"/>
    <property type="match status" value="1"/>
</dbReference>
<dbReference type="Gene3D" id="3.30.310.80">
    <property type="entry name" value="Kinase associated domain 1, KA1"/>
    <property type="match status" value="1"/>
</dbReference>
<feature type="binding site" evidence="11">
    <location>
        <position position="35"/>
    </location>
    <ligand>
        <name>ATP</name>
        <dbReference type="ChEBI" id="CHEBI:30616"/>
    </ligand>
</feature>
<organism evidence="15 16">
    <name type="scientific">Citrullus colocynthis</name>
    <name type="common">colocynth</name>
    <dbReference type="NCBI Taxonomy" id="252529"/>
    <lineage>
        <taxon>Eukaryota</taxon>
        <taxon>Viridiplantae</taxon>
        <taxon>Streptophyta</taxon>
        <taxon>Embryophyta</taxon>
        <taxon>Tracheophyta</taxon>
        <taxon>Spermatophyta</taxon>
        <taxon>Magnoliopsida</taxon>
        <taxon>eudicotyledons</taxon>
        <taxon>Gunneridae</taxon>
        <taxon>Pentapetalae</taxon>
        <taxon>rosids</taxon>
        <taxon>fabids</taxon>
        <taxon>Cucurbitales</taxon>
        <taxon>Cucurbitaceae</taxon>
        <taxon>Benincaseae</taxon>
        <taxon>Citrullus</taxon>
    </lineage>
</organism>
<keyword evidence="16" id="KW-1185">Reference proteome</keyword>
<dbReference type="SUPFAM" id="SSF56112">
    <property type="entry name" value="Protein kinase-like (PK-like)"/>
    <property type="match status" value="1"/>
</dbReference>
<dbReference type="PANTHER" id="PTHR43895:SF65">
    <property type="entry name" value="CBL-INTERACTING PROTEIN KINASE 21"/>
    <property type="match status" value="1"/>
</dbReference>
<dbReference type="Pfam" id="PF00069">
    <property type="entry name" value="Pkinase"/>
    <property type="match status" value="1"/>
</dbReference>
<dbReference type="InterPro" id="IPR008271">
    <property type="entry name" value="Ser/Thr_kinase_AS"/>
</dbReference>
<comment type="catalytic activity">
    <reaction evidence="10">
        <text>L-seryl-[protein] + ATP = O-phospho-L-seryl-[protein] + ADP + H(+)</text>
        <dbReference type="Rhea" id="RHEA:17989"/>
        <dbReference type="Rhea" id="RHEA-COMP:9863"/>
        <dbReference type="Rhea" id="RHEA-COMP:11604"/>
        <dbReference type="ChEBI" id="CHEBI:15378"/>
        <dbReference type="ChEBI" id="CHEBI:29999"/>
        <dbReference type="ChEBI" id="CHEBI:30616"/>
        <dbReference type="ChEBI" id="CHEBI:83421"/>
        <dbReference type="ChEBI" id="CHEBI:456216"/>
        <dbReference type="EC" id="2.7.11.1"/>
    </reaction>
</comment>
<name>A0ABP0Z810_9ROSI</name>
<evidence type="ECO:0000256" key="11">
    <source>
        <dbReference type="PROSITE-ProRule" id="PRU10141"/>
    </source>
</evidence>
<accession>A0ABP0Z810</accession>
<dbReference type="InterPro" id="IPR004041">
    <property type="entry name" value="NAF_dom"/>
</dbReference>
<dbReference type="Pfam" id="PF03822">
    <property type="entry name" value="NAF"/>
    <property type="match status" value="1"/>
</dbReference>
<sequence>MRMGKYELGRTIGHGSFSKVKFAINLETGQPFAIKVLDKTKIIDLNFTNQFKREIRTLKLLKHPNIVRLYEVLASKSKIYMVLEYVNGGELYNRIASKGKVSEDEGRKIFQQLIDGVSYCHRKGVYHRDLKLENILVDARGNIKISDFGLSALLEHLREDGLLHTTCGSPNYVAPEILANRGYDGAASDIWSCGVILFVILTGSLPFDDTNLCVLYQKILKGETHLPMWLSQGAQNLIRRILDPNPISRATVESMKMDHWFSKDYHPPNLYDEDQEDIYVAISTNQESSESPTTINAFQLIGMSLCLDLSGFFEEEDISERKIRFTTNHSTKEDILKQMENLVTDMGFLVQKKEGRLKVIREERGENGVGSIFSISAQVFEVCPSLFVVELRKLHGDSSSFRQATPVMTTYHQSV</sequence>
<dbReference type="PROSITE" id="PS00108">
    <property type="entry name" value="PROTEIN_KINASE_ST"/>
    <property type="match status" value="1"/>
</dbReference>
<keyword evidence="7" id="KW-0418">Kinase</keyword>
<evidence type="ECO:0000313" key="16">
    <source>
        <dbReference type="Proteomes" id="UP001642487"/>
    </source>
</evidence>
<dbReference type="InterPro" id="IPR017441">
    <property type="entry name" value="Protein_kinase_ATP_BS"/>
</dbReference>
<evidence type="ECO:0000259" key="14">
    <source>
        <dbReference type="PROSITE" id="PS50816"/>
    </source>
</evidence>
<comment type="catalytic activity">
    <reaction evidence="9">
        <text>L-threonyl-[protein] + ATP = O-phospho-L-threonyl-[protein] + ADP + H(+)</text>
        <dbReference type="Rhea" id="RHEA:46608"/>
        <dbReference type="Rhea" id="RHEA-COMP:11060"/>
        <dbReference type="Rhea" id="RHEA-COMP:11605"/>
        <dbReference type="ChEBI" id="CHEBI:15378"/>
        <dbReference type="ChEBI" id="CHEBI:30013"/>
        <dbReference type="ChEBI" id="CHEBI:30616"/>
        <dbReference type="ChEBI" id="CHEBI:61977"/>
        <dbReference type="ChEBI" id="CHEBI:456216"/>
        <dbReference type="EC" id="2.7.11.1"/>
    </reaction>
</comment>
<proteinExistence type="inferred from homology"/>
<keyword evidence="5" id="KW-0808">Transferase</keyword>
<evidence type="ECO:0000256" key="3">
    <source>
        <dbReference type="ARBA" id="ARBA00012513"/>
    </source>
</evidence>
<evidence type="ECO:0000256" key="5">
    <source>
        <dbReference type="ARBA" id="ARBA00022679"/>
    </source>
</evidence>
<comment type="similarity">
    <text evidence="2">Belongs to the protein kinase superfamily. CAMK Ser/Thr protein kinase family. SNF1 subfamily.</text>
</comment>
<dbReference type="Gene3D" id="1.10.510.10">
    <property type="entry name" value="Transferase(Phosphotransferase) domain 1"/>
    <property type="match status" value="1"/>
</dbReference>
<evidence type="ECO:0000256" key="2">
    <source>
        <dbReference type="ARBA" id="ARBA00006234"/>
    </source>
</evidence>
<evidence type="ECO:0000256" key="10">
    <source>
        <dbReference type="ARBA" id="ARBA00048679"/>
    </source>
</evidence>
<gene>
    <name evidence="15" type="ORF">CITCOLO1_LOCUS21323</name>
</gene>
<dbReference type="SMART" id="SM00220">
    <property type="entry name" value="S_TKc"/>
    <property type="match status" value="1"/>
</dbReference>
<dbReference type="CDD" id="cd12195">
    <property type="entry name" value="CIPK_C"/>
    <property type="match status" value="1"/>
</dbReference>
<evidence type="ECO:0000256" key="12">
    <source>
        <dbReference type="RuleBase" id="RU000304"/>
    </source>
</evidence>
<dbReference type="EC" id="2.7.11.1" evidence="3"/>
<reference evidence="15 16" key="1">
    <citation type="submission" date="2024-03" db="EMBL/GenBank/DDBJ databases">
        <authorList>
            <person name="Gkanogiannis A."/>
            <person name="Becerra Lopez-Lavalle L."/>
        </authorList>
    </citation>
    <scope>NUCLEOTIDE SEQUENCE [LARGE SCALE GENOMIC DNA]</scope>
</reference>
<evidence type="ECO:0000259" key="13">
    <source>
        <dbReference type="PROSITE" id="PS50011"/>
    </source>
</evidence>
<evidence type="ECO:0000256" key="6">
    <source>
        <dbReference type="ARBA" id="ARBA00022741"/>
    </source>
</evidence>
<dbReference type="PANTHER" id="PTHR43895">
    <property type="entry name" value="CALCIUM/CALMODULIN-DEPENDENT PROTEIN KINASE KINASE-RELATED"/>
    <property type="match status" value="1"/>
</dbReference>
<dbReference type="InterPro" id="IPR000719">
    <property type="entry name" value="Prot_kinase_dom"/>
</dbReference>
<keyword evidence="6 11" id="KW-0547">Nucleotide-binding</keyword>
<evidence type="ECO:0000256" key="9">
    <source>
        <dbReference type="ARBA" id="ARBA00047899"/>
    </source>
</evidence>
<comment type="cofactor">
    <cofactor evidence="1">
        <name>Mn(2+)</name>
        <dbReference type="ChEBI" id="CHEBI:29035"/>
    </cofactor>
</comment>
<keyword evidence="8 11" id="KW-0067">ATP-binding</keyword>